<dbReference type="PRINTS" id="PR00597">
    <property type="entry name" value="GELSOLIN"/>
</dbReference>
<feature type="domain" description="Gelsolin-like" evidence="1">
    <location>
        <begin position="66"/>
        <end position="140"/>
    </location>
</feature>
<gene>
    <name evidence="2" type="ORF">EVG20_g7488</name>
</gene>
<dbReference type="CDD" id="cd11290">
    <property type="entry name" value="gelsolin_S1_like"/>
    <property type="match status" value="1"/>
</dbReference>
<dbReference type="Proteomes" id="UP000298327">
    <property type="component" value="Unassembled WGS sequence"/>
</dbReference>
<evidence type="ECO:0000313" key="3">
    <source>
        <dbReference type="Proteomes" id="UP000298327"/>
    </source>
</evidence>
<name>A0A4Y9YCE3_9AGAM</name>
<dbReference type="EMBL" id="SEOQ01000574">
    <property type="protein sequence ID" value="TFY60226.1"/>
    <property type="molecule type" value="Genomic_DNA"/>
</dbReference>
<reference evidence="2 3" key="1">
    <citation type="submission" date="2019-02" db="EMBL/GenBank/DDBJ databases">
        <title>Genome sequencing of the rare red list fungi Dentipellis fragilis.</title>
        <authorList>
            <person name="Buettner E."/>
            <person name="Kellner H."/>
        </authorList>
    </citation>
    <scope>NUCLEOTIDE SEQUENCE [LARGE SCALE GENOMIC DNA]</scope>
    <source>
        <strain evidence="2 3">DSM 105465</strain>
    </source>
</reference>
<dbReference type="OrthoDB" id="6375767at2759"/>
<proteinExistence type="predicted"/>
<dbReference type="PANTHER" id="PTHR11977:SF130">
    <property type="entry name" value="SEVERIN"/>
    <property type="match status" value="1"/>
</dbReference>
<dbReference type="InterPro" id="IPR007122">
    <property type="entry name" value="Villin/Gelsolin"/>
</dbReference>
<dbReference type="STRING" id="205917.A0A4Y9YCE3"/>
<dbReference type="SUPFAM" id="SSF55753">
    <property type="entry name" value="Actin depolymerizing proteins"/>
    <property type="match status" value="3"/>
</dbReference>
<dbReference type="GO" id="GO:0015629">
    <property type="term" value="C:actin cytoskeleton"/>
    <property type="evidence" value="ECO:0007669"/>
    <property type="project" value="TreeGrafter"/>
</dbReference>
<dbReference type="SMART" id="SM00262">
    <property type="entry name" value="GEL"/>
    <property type="match status" value="3"/>
</dbReference>
<accession>A0A4Y9YCE3</accession>
<dbReference type="InterPro" id="IPR029006">
    <property type="entry name" value="ADF-H/Gelsolin-like_dom_sf"/>
</dbReference>
<evidence type="ECO:0000313" key="2">
    <source>
        <dbReference type="EMBL" id="TFY60226.1"/>
    </source>
</evidence>
<dbReference type="GO" id="GO:0005737">
    <property type="term" value="C:cytoplasm"/>
    <property type="evidence" value="ECO:0007669"/>
    <property type="project" value="TreeGrafter"/>
</dbReference>
<dbReference type="Pfam" id="PF00626">
    <property type="entry name" value="Gelsolin"/>
    <property type="match status" value="2"/>
</dbReference>
<organism evidence="2 3">
    <name type="scientific">Dentipellis fragilis</name>
    <dbReference type="NCBI Taxonomy" id="205917"/>
    <lineage>
        <taxon>Eukaryota</taxon>
        <taxon>Fungi</taxon>
        <taxon>Dikarya</taxon>
        <taxon>Basidiomycota</taxon>
        <taxon>Agaricomycotina</taxon>
        <taxon>Agaricomycetes</taxon>
        <taxon>Russulales</taxon>
        <taxon>Hericiaceae</taxon>
        <taxon>Dentipellis</taxon>
    </lineage>
</organism>
<dbReference type="GO" id="GO:0051015">
    <property type="term" value="F:actin filament binding"/>
    <property type="evidence" value="ECO:0007669"/>
    <property type="project" value="InterPro"/>
</dbReference>
<dbReference type="PANTHER" id="PTHR11977">
    <property type="entry name" value="VILLIN"/>
    <property type="match status" value="1"/>
</dbReference>
<sequence length="385" mass="42954">MAQLSRPTEYNFEDSNIALLGSDLEKRVRENAGDKEPAWEHAGTKPGLQIWRIEKFHVVDWPQERYGTFYDGDSYIVLHTYKRDPDSETLSYDLHFWLGADTTQDEAGTAAYKTVELDDHLNGLAVQRREIQGFESFHFLSYFPRFTTLRGGISTGFHHVTATPAPDVHRLYRIAILPSSAHHKKAGLIIREVPAEAKSLVEGDVFVLDMGREVWQLNTKASAGKEKFTAAEFVHSLVDAREGECKSVVFDEGGPGAGKFLAALGAEELVTDYSGDKSSRPSALFRLSDDTGSVEFEAISPFSSSSFVSGDAFLLEYTTEDGQHGLYVWIGKDASLKERRLSLQYAHSYLHRLKGKGEPISMGSSIVKMNEGSESEEFLRIRDAL</sequence>
<dbReference type="AlphaFoldDB" id="A0A4Y9YCE3"/>
<feature type="domain" description="Gelsolin-like" evidence="1">
    <location>
        <begin position="299"/>
        <end position="378"/>
    </location>
</feature>
<keyword evidence="3" id="KW-1185">Reference proteome</keyword>
<protein>
    <recommendedName>
        <fullName evidence="1">Gelsolin-like domain-containing protein</fullName>
    </recommendedName>
</protein>
<dbReference type="InterPro" id="IPR007123">
    <property type="entry name" value="Gelsolin-like_dom"/>
</dbReference>
<comment type="caution">
    <text evidence="2">The sequence shown here is derived from an EMBL/GenBank/DDBJ whole genome shotgun (WGS) entry which is preliminary data.</text>
</comment>
<dbReference type="GO" id="GO:0008154">
    <property type="term" value="P:actin polymerization or depolymerization"/>
    <property type="evidence" value="ECO:0007669"/>
    <property type="project" value="TreeGrafter"/>
</dbReference>
<dbReference type="Gene3D" id="3.40.20.10">
    <property type="entry name" value="Severin"/>
    <property type="match status" value="3"/>
</dbReference>
<evidence type="ECO:0000259" key="1">
    <source>
        <dbReference type="Pfam" id="PF00626"/>
    </source>
</evidence>